<feature type="signal peptide" evidence="1">
    <location>
        <begin position="1"/>
        <end position="21"/>
    </location>
</feature>
<feature type="chain" id="PRO_5025508639" evidence="1">
    <location>
        <begin position="22"/>
        <end position="86"/>
    </location>
</feature>
<evidence type="ECO:0000256" key="1">
    <source>
        <dbReference type="SAM" id="SignalP"/>
    </source>
</evidence>
<dbReference type="AlphaFoldDB" id="A0A6B0UBA7"/>
<evidence type="ECO:0000313" key="2">
    <source>
        <dbReference type="EMBL" id="MXU85466.1"/>
    </source>
</evidence>
<sequence length="86" mass="10167">MEMLAMLLLLPLFTHKCQTRASDFARQPMRLYRFYHSAASSFRIRSIRCVVPVKFKRFCKVQGSSEFLLKEQLPCHDVDRGQFCSY</sequence>
<name>A0A6B0UBA7_IXORI</name>
<organism evidence="2">
    <name type="scientific">Ixodes ricinus</name>
    <name type="common">Common tick</name>
    <name type="synonym">Acarus ricinus</name>
    <dbReference type="NCBI Taxonomy" id="34613"/>
    <lineage>
        <taxon>Eukaryota</taxon>
        <taxon>Metazoa</taxon>
        <taxon>Ecdysozoa</taxon>
        <taxon>Arthropoda</taxon>
        <taxon>Chelicerata</taxon>
        <taxon>Arachnida</taxon>
        <taxon>Acari</taxon>
        <taxon>Parasitiformes</taxon>
        <taxon>Ixodida</taxon>
        <taxon>Ixodoidea</taxon>
        <taxon>Ixodidae</taxon>
        <taxon>Ixodinae</taxon>
        <taxon>Ixodes</taxon>
    </lineage>
</organism>
<reference evidence="2" key="1">
    <citation type="submission" date="2019-12" db="EMBL/GenBank/DDBJ databases">
        <title>An insight into the sialome of adult female Ixodes ricinus ticks feeding for 6 days.</title>
        <authorList>
            <person name="Perner J."/>
            <person name="Ribeiro J.M.C."/>
        </authorList>
    </citation>
    <scope>NUCLEOTIDE SEQUENCE</scope>
    <source>
        <strain evidence="2">Semi-engorged</strain>
        <tissue evidence="2">Salivary glands</tissue>
    </source>
</reference>
<accession>A0A6B0UBA7</accession>
<dbReference type="EMBL" id="GIFC01003383">
    <property type="protein sequence ID" value="MXU85466.1"/>
    <property type="molecule type" value="Transcribed_RNA"/>
</dbReference>
<keyword evidence="1" id="KW-0732">Signal</keyword>
<protein>
    <submittedName>
        <fullName evidence="2">Putative secreted protein</fullName>
    </submittedName>
</protein>
<proteinExistence type="predicted"/>